<accession>E3JPW6</accession>
<dbReference type="VEuPathDB" id="FungiDB:PGTG_00005"/>
<dbReference type="EMBL" id="DS178262">
    <property type="protein sequence ID" value="EFP74049.1"/>
    <property type="molecule type" value="Genomic_DNA"/>
</dbReference>
<keyword evidence="3" id="KW-1185">Reference proteome</keyword>
<feature type="chain" id="PRO_5003173088" evidence="1">
    <location>
        <begin position="17"/>
        <end position="123"/>
    </location>
</feature>
<dbReference type="HOGENOM" id="CLU_2016354_0_0_1"/>
<feature type="signal peptide" evidence="1">
    <location>
        <begin position="1"/>
        <end position="16"/>
    </location>
</feature>
<reference key="1">
    <citation type="submission" date="2007-01" db="EMBL/GenBank/DDBJ databases">
        <title>The Genome Sequence of Puccinia graminis f. sp. tritici Strain CRL 75-36-700-3.</title>
        <authorList>
            <consortium name="The Broad Institute Genome Sequencing Platform"/>
            <person name="Birren B."/>
            <person name="Lander E."/>
            <person name="Galagan J."/>
            <person name="Nusbaum C."/>
            <person name="Devon K."/>
            <person name="Cuomo C."/>
            <person name="Jaffe D."/>
            <person name="Butler J."/>
            <person name="Alvarez P."/>
            <person name="Gnerre S."/>
            <person name="Grabherr M."/>
            <person name="Mauceli E."/>
            <person name="Brockman W."/>
            <person name="Young S."/>
            <person name="LaButti K."/>
            <person name="Sykes S."/>
            <person name="DeCaprio D."/>
            <person name="Crawford M."/>
            <person name="Koehrsen M."/>
            <person name="Engels R."/>
            <person name="Montgomery P."/>
            <person name="Pearson M."/>
            <person name="Howarth C."/>
            <person name="Larson L."/>
            <person name="White J."/>
            <person name="Zeng Q."/>
            <person name="Kodira C."/>
            <person name="Yandava C."/>
            <person name="Alvarado L."/>
            <person name="O'Leary S."/>
            <person name="Szabo L."/>
            <person name="Dean R."/>
            <person name="Schein J."/>
        </authorList>
    </citation>
    <scope>NUCLEOTIDE SEQUENCE</scope>
    <source>
        <strain>CRL 75-36-700-3</strain>
    </source>
</reference>
<evidence type="ECO:0000313" key="3">
    <source>
        <dbReference type="Proteomes" id="UP000008783"/>
    </source>
</evidence>
<proteinExistence type="predicted"/>
<dbReference type="AlphaFoldDB" id="E3JPW6"/>
<reference evidence="3" key="2">
    <citation type="journal article" date="2011" name="Proc. Natl. Acad. Sci. U.S.A.">
        <title>Obligate biotrophy features unraveled by the genomic analysis of rust fungi.</title>
        <authorList>
            <person name="Duplessis S."/>
            <person name="Cuomo C.A."/>
            <person name="Lin Y.-C."/>
            <person name="Aerts A."/>
            <person name="Tisserant E."/>
            <person name="Veneault-Fourrey C."/>
            <person name="Joly D.L."/>
            <person name="Hacquard S."/>
            <person name="Amselem J."/>
            <person name="Cantarel B.L."/>
            <person name="Chiu R."/>
            <person name="Coutinho P.M."/>
            <person name="Feau N."/>
            <person name="Field M."/>
            <person name="Frey P."/>
            <person name="Gelhaye E."/>
            <person name="Goldberg J."/>
            <person name="Grabherr M.G."/>
            <person name="Kodira C.D."/>
            <person name="Kohler A."/>
            <person name="Kuees U."/>
            <person name="Lindquist E.A."/>
            <person name="Lucas S.M."/>
            <person name="Mago R."/>
            <person name="Mauceli E."/>
            <person name="Morin E."/>
            <person name="Murat C."/>
            <person name="Pangilinan J.L."/>
            <person name="Park R."/>
            <person name="Pearson M."/>
            <person name="Quesneville H."/>
            <person name="Rouhier N."/>
            <person name="Sakthikumar S."/>
            <person name="Salamov A.A."/>
            <person name="Schmutz J."/>
            <person name="Selles B."/>
            <person name="Shapiro H."/>
            <person name="Tanguay P."/>
            <person name="Tuskan G.A."/>
            <person name="Henrissat B."/>
            <person name="Van de Peer Y."/>
            <person name="Rouze P."/>
            <person name="Ellis J.G."/>
            <person name="Dodds P.N."/>
            <person name="Schein J.E."/>
            <person name="Zhong S."/>
            <person name="Hamelin R.C."/>
            <person name="Grigoriev I.V."/>
            <person name="Szabo L.J."/>
            <person name="Martin F."/>
        </authorList>
    </citation>
    <scope>NUCLEOTIDE SEQUENCE [LARGE SCALE GENOMIC DNA]</scope>
    <source>
        <strain evidence="3">CRL 75-36-700-3 / race SCCL</strain>
    </source>
</reference>
<dbReference type="KEGG" id="pgr:PGTG_00005"/>
<keyword evidence="1" id="KW-0732">Signal</keyword>
<dbReference type="OrthoDB" id="10299827at2759"/>
<evidence type="ECO:0000313" key="2">
    <source>
        <dbReference type="EMBL" id="EFP74049.1"/>
    </source>
</evidence>
<dbReference type="GeneID" id="10527654"/>
<organism evidence="2 3">
    <name type="scientific">Puccinia graminis f. sp. tritici (strain CRL 75-36-700-3 / race SCCL)</name>
    <name type="common">Black stem rust fungus</name>
    <dbReference type="NCBI Taxonomy" id="418459"/>
    <lineage>
        <taxon>Eukaryota</taxon>
        <taxon>Fungi</taxon>
        <taxon>Dikarya</taxon>
        <taxon>Basidiomycota</taxon>
        <taxon>Pucciniomycotina</taxon>
        <taxon>Pucciniomycetes</taxon>
        <taxon>Pucciniales</taxon>
        <taxon>Pucciniaceae</taxon>
        <taxon>Puccinia</taxon>
    </lineage>
</organism>
<protein>
    <submittedName>
        <fullName evidence="2">Uncharacterized protein</fullName>
    </submittedName>
</protein>
<gene>
    <name evidence="2" type="ORF">PGTG_00005</name>
</gene>
<dbReference type="RefSeq" id="XP_003307055.1">
    <property type="nucleotide sequence ID" value="XM_003307007.1"/>
</dbReference>
<dbReference type="Proteomes" id="UP000008783">
    <property type="component" value="Unassembled WGS sequence"/>
</dbReference>
<sequence>MVAVCLLCVWIVTGKAIDRSKSIDGQWPQVKTMLLFVRSERLAVIRGETQFQPIPRRPGWRMFGRPLKRSSLLKPTRVRARLNVNSTPHYKGWAFGKQEPKIEAGLISAPRWAIPADQPGSAG</sequence>
<dbReference type="InParanoid" id="E3JPW6"/>
<name>E3JPW6_PUCGT</name>
<evidence type="ECO:0000256" key="1">
    <source>
        <dbReference type="SAM" id="SignalP"/>
    </source>
</evidence>